<keyword evidence="15" id="KW-1185">Reference proteome</keyword>
<feature type="compositionally biased region" description="Low complexity" evidence="12">
    <location>
        <begin position="319"/>
        <end position="347"/>
    </location>
</feature>
<keyword evidence="5" id="KW-0547">Nucleotide-binding</keyword>
<dbReference type="FunFam" id="3.30.200.20:FF:000074">
    <property type="entry name" value="cyclin-dependent kinase 12 isoform X2"/>
    <property type="match status" value="1"/>
</dbReference>
<dbReference type="GO" id="GO:0032968">
    <property type="term" value="P:positive regulation of transcription elongation by RNA polymerase II"/>
    <property type="evidence" value="ECO:0007669"/>
    <property type="project" value="TreeGrafter"/>
</dbReference>
<feature type="compositionally biased region" description="Pro residues" evidence="12">
    <location>
        <begin position="1057"/>
        <end position="1079"/>
    </location>
</feature>
<dbReference type="CDD" id="cd07864">
    <property type="entry name" value="STKc_CDK12"/>
    <property type="match status" value="1"/>
</dbReference>
<evidence type="ECO:0000256" key="11">
    <source>
        <dbReference type="ARBA" id="ARBA00049280"/>
    </source>
</evidence>
<feature type="compositionally biased region" description="Pro residues" evidence="12">
    <location>
        <begin position="1114"/>
        <end position="1127"/>
    </location>
</feature>
<dbReference type="InterPro" id="IPR050108">
    <property type="entry name" value="CDK"/>
</dbReference>
<feature type="compositionally biased region" description="Basic residues" evidence="12">
    <location>
        <begin position="223"/>
        <end position="240"/>
    </location>
</feature>
<dbReference type="Ensembl" id="ENSSFOT00015050112.1">
    <property type="protein sequence ID" value="ENSSFOP00015042094.1"/>
    <property type="gene ID" value="ENSSFOG00015026289.1"/>
</dbReference>
<dbReference type="Gene3D" id="1.10.510.10">
    <property type="entry name" value="Transferase(Phosphotransferase) domain 1"/>
    <property type="match status" value="1"/>
</dbReference>
<organism evidence="14 15">
    <name type="scientific">Scleropages formosus</name>
    <name type="common">Asian bonytongue</name>
    <name type="synonym">Osteoglossum formosum</name>
    <dbReference type="NCBI Taxonomy" id="113540"/>
    <lineage>
        <taxon>Eukaryota</taxon>
        <taxon>Metazoa</taxon>
        <taxon>Chordata</taxon>
        <taxon>Craniata</taxon>
        <taxon>Vertebrata</taxon>
        <taxon>Euteleostomi</taxon>
        <taxon>Actinopterygii</taxon>
        <taxon>Neopterygii</taxon>
        <taxon>Teleostei</taxon>
        <taxon>Osteoglossocephala</taxon>
        <taxon>Osteoglossomorpha</taxon>
        <taxon>Osteoglossiformes</taxon>
        <taxon>Osteoglossidae</taxon>
        <taxon>Scleropages</taxon>
    </lineage>
</organism>
<dbReference type="KEGG" id="sfm:108942155"/>
<keyword evidence="8" id="KW-0539">Nucleus</keyword>
<feature type="compositionally biased region" description="Basic and acidic residues" evidence="12">
    <location>
        <begin position="1214"/>
        <end position="1224"/>
    </location>
</feature>
<evidence type="ECO:0000256" key="2">
    <source>
        <dbReference type="ARBA" id="ARBA00006485"/>
    </source>
</evidence>
<dbReference type="GeneTree" id="ENSGT00940000157852"/>
<dbReference type="PANTHER" id="PTHR24056:SF459">
    <property type="entry name" value="CYCLIN-DEPENDENT KINASE 13"/>
    <property type="match status" value="1"/>
</dbReference>
<dbReference type="PANTHER" id="PTHR24056">
    <property type="entry name" value="CELL DIVISION PROTEIN KINASE"/>
    <property type="match status" value="1"/>
</dbReference>
<dbReference type="OrthoDB" id="28397at2759"/>
<proteinExistence type="inferred from homology"/>
<dbReference type="GO" id="GO:0008024">
    <property type="term" value="C:cyclin/CDK positive transcription elongation factor complex"/>
    <property type="evidence" value="ECO:0007669"/>
    <property type="project" value="TreeGrafter"/>
</dbReference>
<evidence type="ECO:0000256" key="5">
    <source>
        <dbReference type="ARBA" id="ARBA00022741"/>
    </source>
</evidence>
<evidence type="ECO:0000313" key="14">
    <source>
        <dbReference type="Ensembl" id="ENSSFOP00015042094.1"/>
    </source>
</evidence>
<keyword evidence="7" id="KW-0067">ATP-binding</keyword>
<evidence type="ECO:0000256" key="7">
    <source>
        <dbReference type="ARBA" id="ARBA00022840"/>
    </source>
</evidence>
<evidence type="ECO:0000256" key="6">
    <source>
        <dbReference type="ARBA" id="ARBA00022777"/>
    </source>
</evidence>
<feature type="domain" description="Protein kinase" evidence="13">
    <location>
        <begin position="532"/>
        <end position="825"/>
    </location>
</feature>
<dbReference type="InterPro" id="IPR000719">
    <property type="entry name" value="Prot_kinase_dom"/>
</dbReference>
<keyword evidence="6" id="KW-0418">Kinase</keyword>
<dbReference type="GO" id="GO:0030332">
    <property type="term" value="F:cyclin binding"/>
    <property type="evidence" value="ECO:0007669"/>
    <property type="project" value="TreeGrafter"/>
</dbReference>
<dbReference type="Pfam" id="PF00069">
    <property type="entry name" value="Pkinase"/>
    <property type="match status" value="1"/>
</dbReference>
<evidence type="ECO:0000313" key="15">
    <source>
        <dbReference type="Proteomes" id="UP000694397"/>
    </source>
</evidence>
<feature type="compositionally biased region" description="Polar residues" evidence="12">
    <location>
        <begin position="74"/>
        <end position="85"/>
    </location>
</feature>
<comment type="subcellular location">
    <subcellularLocation>
        <location evidence="1">Nucleus speckle</location>
    </subcellularLocation>
</comment>
<feature type="compositionally biased region" description="Low complexity" evidence="12">
    <location>
        <begin position="280"/>
        <end position="309"/>
    </location>
</feature>
<dbReference type="AlphaFoldDB" id="A0A8C9T2C5"/>
<dbReference type="GO" id="GO:0005524">
    <property type="term" value="F:ATP binding"/>
    <property type="evidence" value="ECO:0007669"/>
    <property type="project" value="UniProtKB-KW"/>
</dbReference>
<dbReference type="FunFam" id="1.10.510.10:FF:000102">
    <property type="entry name" value="cyclin-dependent kinase 12 isoform X1"/>
    <property type="match status" value="1"/>
</dbReference>
<feature type="region of interest" description="Disordered" evidence="12">
    <location>
        <begin position="1007"/>
        <end position="1138"/>
    </location>
</feature>
<evidence type="ECO:0000256" key="3">
    <source>
        <dbReference type="ARBA" id="ARBA00022527"/>
    </source>
</evidence>
<comment type="similarity">
    <text evidence="2">Belongs to the protein kinase superfamily. CMGC Ser/Thr protein kinase family. CDC2/CDKX subfamily.</text>
</comment>
<comment type="catalytic activity">
    <reaction evidence="11">
        <text>[DNA-directed RNA polymerase] + ATP = phospho-[DNA-directed RNA polymerase] + ADP + H(+)</text>
        <dbReference type="Rhea" id="RHEA:10216"/>
        <dbReference type="Rhea" id="RHEA-COMP:11321"/>
        <dbReference type="Rhea" id="RHEA-COMP:11322"/>
        <dbReference type="ChEBI" id="CHEBI:15378"/>
        <dbReference type="ChEBI" id="CHEBI:30616"/>
        <dbReference type="ChEBI" id="CHEBI:43176"/>
        <dbReference type="ChEBI" id="CHEBI:68546"/>
        <dbReference type="ChEBI" id="CHEBI:456216"/>
        <dbReference type="EC" id="2.7.11.23"/>
    </reaction>
</comment>
<dbReference type="PROSITE" id="PS50011">
    <property type="entry name" value="PROTEIN_KINASE_DOM"/>
    <property type="match status" value="1"/>
</dbReference>
<dbReference type="GO" id="GO:0004693">
    <property type="term" value="F:cyclin-dependent protein serine/threonine kinase activity"/>
    <property type="evidence" value="ECO:0007669"/>
    <property type="project" value="UniProtKB-EC"/>
</dbReference>
<feature type="region of interest" description="Disordered" evidence="12">
    <location>
        <begin position="851"/>
        <end position="909"/>
    </location>
</feature>
<feature type="region of interest" description="Disordered" evidence="12">
    <location>
        <begin position="1214"/>
        <end position="1268"/>
    </location>
</feature>
<reference evidence="14" key="3">
    <citation type="submission" date="2025-09" db="UniProtKB">
        <authorList>
            <consortium name="Ensembl"/>
        </authorList>
    </citation>
    <scope>IDENTIFICATION</scope>
</reference>
<dbReference type="Proteomes" id="UP000694397">
    <property type="component" value="Chromosome 5"/>
</dbReference>
<dbReference type="Gene3D" id="3.30.200.20">
    <property type="entry name" value="Phosphorylase Kinase, domain 1"/>
    <property type="match status" value="1"/>
</dbReference>
<protein>
    <submittedName>
        <fullName evidence="14">Cyclin dependent kinase 13</fullName>
    </submittedName>
</protein>
<gene>
    <name evidence="14" type="primary">CDK13</name>
    <name evidence="14" type="synonym">LOC108942155</name>
</gene>
<dbReference type="SMART" id="SM00220">
    <property type="entry name" value="S_TKc"/>
    <property type="match status" value="1"/>
</dbReference>
<evidence type="ECO:0000256" key="12">
    <source>
        <dbReference type="SAM" id="MobiDB-lite"/>
    </source>
</evidence>
<name>A0A8C9T2C5_SCLFO</name>
<dbReference type="InterPro" id="IPR008271">
    <property type="entry name" value="Ser/Thr_kinase_AS"/>
</dbReference>
<dbReference type="GO" id="GO:0016607">
    <property type="term" value="C:nuclear speck"/>
    <property type="evidence" value="ECO:0007669"/>
    <property type="project" value="UniProtKB-SubCell"/>
</dbReference>
<accession>A0A8C9T2C5</accession>
<evidence type="ECO:0000256" key="9">
    <source>
        <dbReference type="ARBA" id="ARBA00047811"/>
    </source>
</evidence>
<sequence>MPNSARGDSRPERRGKALPSAPSPQRRRSASSRRRKRRHGRGRRRHKPEPSNSGRNGLSHGDPELCAAVEYDDISSQSEGFSASPSPVADPGPLQRPAGCSKQRDSPELDGEEEGELREQDRRREGRRSRDRGPRSLGSLSNGLKTPRSSPPGSPGGVRRRSDKQPPAAYRDAGCGERGATRAGPSSSSQTQAQASRGSPGYAARRRTPSPLHSGRDGSVGRSPRRRRRKRRRRRRRRRTPPGAYEARASASTCSPPRSRRRQQHSPGPESRRVRRSRSRSPYAASRSCSRPSSLSPSSLILQSSLAAELSKHRRARAAEAAAAAAAAAAATRPKSSSNTSTPTKGPSEAHGTKRARPPSPPQEKGPETPVAGGPQSPAKGPPALKVTALPHVDKDTKGKEDCPEELHSKKKRRGPAQGKDKERLPVPAMSAAATEPVDPSLLEGLGGAAADCQKEDPQSCSTVVGERKPRLRLTDLPLPPELPASSLRAPQSPPEDKKTPSGRKRPRICGPRFGEVKEEEIDWGKRCVDKFEILGITGEGTYGQVYKAKDKDTGELVALKKVRLDNEKEGFPITAIREIKILRQLNHKSIINMKEIVTDKEDALDFKNDKGAFYLVFEYMDHDLMGLLESGLVHFNESHIKSFMRQLMEGLAYCHKKNFLHRDIKCSNILLNNKGQIKLADFGLARLYNSEESRPYTNKVITLWYRPPELLLGEERYTPAIDVWSCGCILGELFTKKPIFQANQELAQLELISRTCGSPCPAVWPDVIKLQYFHTMKPKKQYRRRLREDFAFIPSTALDLFDHMLTLDPSKRCTAEQALSSTFLRDVDPAKMPPPDLPLWQDCHELWSKKRRRQKQMQEEPMAPKVPRKELGPSDSQSSTPQGCPASVLPRALGNNGPVPPDFKAPSGPLTQEQLAVLLNLFQSSSAAETSQPSLQVSLETLQELGHAPPPEGSKPVEPGPEDCKPPEPSGTMPRTPPVMPEAEVAAGVPGALAILLAQLLKVQQMQGATPASEADGERACGGRSRGPETPPEQLKPAKVSPVSPVSEGRSVSAPEPLPRILPPDQRPPEPPEPPPPSEDLDYRRAPDVGAGAEFAPSQQFPKEAGCGDVGEPPEPSYPPPLPPLQPEAAGYGGFANLPPPFPSPNFSTSYTGGMAGTGVLSPSMREIFNSTVPPPSSCMQPTPVGYKEHFSHSAPGSGILFTSDQDHRFDHHRSSLDVERHSRTGALSSYHPEGGQPPPPPALGHAWDSPSQPAVPPFAPGFTGQVNDAALRGRGLPF</sequence>
<feature type="compositionally biased region" description="Low complexity" evidence="12">
    <location>
        <begin position="186"/>
        <end position="196"/>
    </location>
</feature>
<feature type="region of interest" description="Disordered" evidence="12">
    <location>
        <begin position="1"/>
        <end position="512"/>
    </location>
</feature>
<evidence type="ECO:0000256" key="8">
    <source>
        <dbReference type="ARBA" id="ARBA00023242"/>
    </source>
</evidence>
<dbReference type="InterPro" id="IPR011009">
    <property type="entry name" value="Kinase-like_dom_sf"/>
</dbReference>
<keyword evidence="3" id="KW-0723">Serine/threonine-protein kinase</keyword>
<evidence type="ECO:0000256" key="10">
    <source>
        <dbReference type="ARBA" id="ARBA00048367"/>
    </source>
</evidence>
<reference evidence="14 15" key="1">
    <citation type="submission" date="2019-04" db="EMBL/GenBank/DDBJ databases">
        <authorList>
            <consortium name="Wellcome Sanger Institute Data Sharing"/>
        </authorList>
    </citation>
    <scope>NUCLEOTIDE SEQUENCE [LARGE SCALE GENOMIC DNA]</scope>
</reference>
<evidence type="ECO:0000259" key="13">
    <source>
        <dbReference type="PROSITE" id="PS50011"/>
    </source>
</evidence>
<keyword evidence="4" id="KW-0808">Transferase</keyword>
<feature type="region of interest" description="Disordered" evidence="12">
    <location>
        <begin position="946"/>
        <end position="984"/>
    </location>
</feature>
<dbReference type="SUPFAM" id="SSF56112">
    <property type="entry name" value="Protein kinase-like (PK-like)"/>
    <property type="match status" value="1"/>
</dbReference>
<feature type="compositionally biased region" description="Low complexity" evidence="12">
    <location>
        <begin position="247"/>
        <end position="257"/>
    </location>
</feature>
<feature type="compositionally biased region" description="Basic residues" evidence="12">
    <location>
        <begin position="25"/>
        <end position="47"/>
    </location>
</feature>
<feature type="compositionally biased region" description="Basic and acidic residues" evidence="12">
    <location>
        <begin position="392"/>
        <end position="408"/>
    </location>
</feature>
<dbReference type="GO" id="GO:0008353">
    <property type="term" value="F:RNA polymerase II CTD heptapeptide repeat kinase activity"/>
    <property type="evidence" value="ECO:0007669"/>
    <property type="project" value="UniProtKB-EC"/>
</dbReference>
<comment type="catalytic activity">
    <reaction evidence="10">
        <text>L-seryl-[protein] + ATP = O-phospho-L-seryl-[protein] + ADP + H(+)</text>
        <dbReference type="Rhea" id="RHEA:17989"/>
        <dbReference type="Rhea" id="RHEA-COMP:9863"/>
        <dbReference type="Rhea" id="RHEA-COMP:11604"/>
        <dbReference type="ChEBI" id="CHEBI:15378"/>
        <dbReference type="ChEBI" id="CHEBI:29999"/>
        <dbReference type="ChEBI" id="CHEBI:30616"/>
        <dbReference type="ChEBI" id="CHEBI:83421"/>
        <dbReference type="ChEBI" id="CHEBI:456216"/>
        <dbReference type="EC" id="2.7.11.22"/>
    </reaction>
</comment>
<evidence type="ECO:0000256" key="4">
    <source>
        <dbReference type="ARBA" id="ARBA00022679"/>
    </source>
</evidence>
<evidence type="ECO:0000256" key="1">
    <source>
        <dbReference type="ARBA" id="ARBA00004324"/>
    </source>
</evidence>
<dbReference type="PROSITE" id="PS00108">
    <property type="entry name" value="PROTEIN_KINASE_ST"/>
    <property type="match status" value="1"/>
</dbReference>
<comment type="catalytic activity">
    <reaction evidence="9">
        <text>L-threonyl-[protein] + ATP = O-phospho-L-threonyl-[protein] + ADP + H(+)</text>
        <dbReference type="Rhea" id="RHEA:46608"/>
        <dbReference type="Rhea" id="RHEA-COMP:11060"/>
        <dbReference type="Rhea" id="RHEA-COMP:11605"/>
        <dbReference type="ChEBI" id="CHEBI:15378"/>
        <dbReference type="ChEBI" id="CHEBI:30013"/>
        <dbReference type="ChEBI" id="CHEBI:30616"/>
        <dbReference type="ChEBI" id="CHEBI:61977"/>
        <dbReference type="ChEBI" id="CHEBI:456216"/>
        <dbReference type="EC" id="2.7.11.22"/>
    </reaction>
</comment>
<reference evidence="14" key="2">
    <citation type="submission" date="2025-08" db="UniProtKB">
        <authorList>
            <consortium name="Ensembl"/>
        </authorList>
    </citation>
    <scope>IDENTIFICATION</scope>
</reference>